<accession>A0A8H4X357</accession>
<comment type="caution">
    <text evidence="2">The sequence shown here is derived from an EMBL/GenBank/DDBJ whole genome shotgun (WGS) entry which is preliminary data.</text>
</comment>
<protein>
    <submittedName>
        <fullName evidence="2">Uncharacterized protein</fullName>
    </submittedName>
</protein>
<evidence type="ECO:0000313" key="3">
    <source>
        <dbReference type="Proteomes" id="UP000622797"/>
    </source>
</evidence>
<keyword evidence="3" id="KW-1185">Reference proteome</keyword>
<feature type="transmembrane region" description="Helical" evidence="1">
    <location>
        <begin position="327"/>
        <end position="348"/>
    </location>
</feature>
<reference evidence="2" key="1">
    <citation type="journal article" date="2020" name="BMC Genomics">
        <title>Correction to: Identification and distribution of gene clusters required for synthesis of sphingolipid metabolism inhibitors in diverse species of the filamentous fungus Fusarium.</title>
        <authorList>
            <person name="Kim H.S."/>
            <person name="Lohmar J.M."/>
            <person name="Busman M."/>
            <person name="Brown D.W."/>
            <person name="Naumann T.A."/>
            <person name="Divon H.H."/>
            <person name="Lysoe E."/>
            <person name="Uhlig S."/>
            <person name="Proctor R.H."/>
        </authorList>
    </citation>
    <scope>NUCLEOTIDE SEQUENCE</scope>
    <source>
        <strain evidence="2">NRRL 20472</strain>
    </source>
</reference>
<reference evidence="2" key="2">
    <citation type="submission" date="2020-05" db="EMBL/GenBank/DDBJ databases">
        <authorList>
            <person name="Kim H.-S."/>
            <person name="Proctor R.H."/>
            <person name="Brown D.W."/>
        </authorList>
    </citation>
    <scope>NUCLEOTIDE SEQUENCE</scope>
    <source>
        <strain evidence="2">NRRL 20472</strain>
    </source>
</reference>
<keyword evidence="1" id="KW-1133">Transmembrane helix</keyword>
<keyword evidence="1" id="KW-0812">Transmembrane</keyword>
<evidence type="ECO:0000256" key="1">
    <source>
        <dbReference type="SAM" id="Phobius"/>
    </source>
</evidence>
<evidence type="ECO:0000313" key="2">
    <source>
        <dbReference type="EMBL" id="KAF4959251.1"/>
    </source>
</evidence>
<sequence length="358" mass="41749">MSALSEQRRKALITTLFDRPDSEIVSQDYEIYFQAVYAEIQFLNDSLDFREHDFQLVPDQLLDVALEAVPQLRSNPEATQADIQQKLFTKNIRGIRGQRDAGAKILLDHILDGTIRIWLMVDPAEDEEMNIHGWRGERRFCDFVHGLFYPGRDAPTYPSAQGTTTRDPELVAEMASENTQIQSSLTHPLTAANMAKLTNITIHWVTRLDKHLEFDADFRNLSVFPHNRWLFDALEIVRKWRKDNEAPQPDDNTQPQPPTQLQEKIESLYSFRVRNQGEIQDRAGSKVRLKEFFFYHDRLVELAQEFMNPPKSWDTIFRDYRNPIQYWTFWIGLVIFIATLASVILAGVQVHYARQPQQ</sequence>
<dbReference type="Proteomes" id="UP000622797">
    <property type="component" value="Unassembled WGS sequence"/>
</dbReference>
<organism evidence="2 3">
    <name type="scientific">Fusarium sarcochroum</name>
    <dbReference type="NCBI Taxonomy" id="1208366"/>
    <lineage>
        <taxon>Eukaryota</taxon>
        <taxon>Fungi</taxon>
        <taxon>Dikarya</taxon>
        <taxon>Ascomycota</taxon>
        <taxon>Pezizomycotina</taxon>
        <taxon>Sordariomycetes</taxon>
        <taxon>Hypocreomycetidae</taxon>
        <taxon>Hypocreales</taxon>
        <taxon>Nectriaceae</taxon>
        <taxon>Fusarium</taxon>
        <taxon>Fusarium lateritium species complex</taxon>
    </lineage>
</organism>
<gene>
    <name evidence="2" type="ORF">FSARC_10767</name>
</gene>
<dbReference type="AlphaFoldDB" id="A0A8H4X357"/>
<proteinExistence type="predicted"/>
<dbReference type="EMBL" id="JABEXW010000666">
    <property type="protein sequence ID" value="KAF4959251.1"/>
    <property type="molecule type" value="Genomic_DNA"/>
</dbReference>
<dbReference type="OrthoDB" id="5428890at2759"/>
<keyword evidence="1" id="KW-0472">Membrane</keyword>
<name>A0A8H4X357_9HYPO</name>